<evidence type="ECO:0000259" key="1">
    <source>
        <dbReference type="Pfam" id="PF08241"/>
    </source>
</evidence>
<dbReference type="Gene3D" id="3.40.50.150">
    <property type="entry name" value="Vaccinia Virus protein VP39"/>
    <property type="match status" value="1"/>
</dbReference>
<dbReference type="RefSeq" id="WP_307231034.1">
    <property type="nucleotide sequence ID" value="NZ_JAUSTT010000020.1"/>
</dbReference>
<dbReference type="InterPro" id="IPR029063">
    <property type="entry name" value="SAM-dependent_MTases_sf"/>
</dbReference>
<gene>
    <name evidence="2" type="ORF">J2S08_003100</name>
</gene>
<feature type="domain" description="Methyltransferase type 11" evidence="1">
    <location>
        <begin position="58"/>
        <end position="144"/>
    </location>
</feature>
<dbReference type="InterPro" id="IPR013216">
    <property type="entry name" value="Methyltransf_11"/>
</dbReference>
<keyword evidence="2" id="KW-0808">Transferase</keyword>
<evidence type="ECO:0000313" key="2">
    <source>
        <dbReference type="EMBL" id="MDQ0177221.1"/>
    </source>
</evidence>
<dbReference type="GO" id="GO:0032259">
    <property type="term" value="P:methylation"/>
    <property type="evidence" value="ECO:0007669"/>
    <property type="project" value="UniProtKB-KW"/>
</dbReference>
<keyword evidence="2" id="KW-0489">Methyltransferase</keyword>
<organism evidence="2 3">
    <name type="scientific">Bacillus chungangensis</name>
    <dbReference type="NCBI Taxonomy" id="587633"/>
    <lineage>
        <taxon>Bacteria</taxon>
        <taxon>Bacillati</taxon>
        <taxon>Bacillota</taxon>
        <taxon>Bacilli</taxon>
        <taxon>Bacillales</taxon>
        <taxon>Bacillaceae</taxon>
        <taxon>Bacillus</taxon>
    </lineage>
</organism>
<keyword evidence="3" id="KW-1185">Reference proteome</keyword>
<accession>A0ABT9WV91</accession>
<protein>
    <submittedName>
        <fullName evidence="2">SAM-dependent methyltransferase</fullName>
    </submittedName>
</protein>
<evidence type="ECO:0000313" key="3">
    <source>
        <dbReference type="Proteomes" id="UP001223586"/>
    </source>
</evidence>
<dbReference type="Proteomes" id="UP001223586">
    <property type="component" value="Unassembled WGS sequence"/>
</dbReference>
<proteinExistence type="predicted"/>
<comment type="caution">
    <text evidence="2">The sequence shown here is derived from an EMBL/GenBank/DDBJ whole genome shotgun (WGS) entry which is preliminary data.</text>
</comment>
<sequence>MDARLQNHLARMPGHWLPASNEQKGIRPGGIELTKKMLKHLHINEEDEVASFSPELGTTTKIVFQYRPKKYIAIEQNETAAKEAQKFLPRNNSVCLIGSADQAPLDNETINVFYSEAMLTMQPLKQKEAIIKEAWRILKTGGRYGIHEFCLVPNQLEKQHHCINEKPLTAIEWIRLFENNRFYIETVEIVPIPAFNSNSTIQHNRLFKKVKNFVSNVSDRKQMLKIRHPFQNKDLHVSAISMVMRKK</sequence>
<dbReference type="EMBL" id="JAUSTT010000020">
    <property type="protein sequence ID" value="MDQ0177221.1"/>
    <property type="molecule type" value="Genomic_DNA"/>
</dbReference>
<name>A0ABT9WV91_9BACI</name>
<dbReference type="Pfam" id="PF08241">
    <property type="entry name" value="Methyltransf_11"/>
    <property type="match status" value="1"/>
</dbReference>
<reference evidence="2 3" key="1">
    <citation type="submission" date="2023-07" db="EMBL/GenBank/DDBJ databases">
        <title>Genomic Encyclopedia of Type Strains, Phase IV (KMG-IV): sequencing the most valuable type-strain genomes for metagenomic binning, comparative biology and taxonomic classification.</title>
        <authorList>
            <person name="Goeker M."/>
        </authorList>
    </citation>
    <scope>NUCLEOTIDE SEQUENCE [LARGE SCALE GENOMIC DNA]</scope>
    <source>
        <strain evidence="2 3">DSM 23837</strain>
    </source>
</reference>
<dbReference type="GO" id="GO:0008168">
    <property type="term" value="F:methyltransferase activity"/>
    <property type="evidence" value="ECO:0007669"/>
    <property type="project" value="UniProtKB-KW"/>
</dbReference>
<dbReference type="SUPFAM" id="SSF53335">
    <property type="entry name" value="S-adenosyl-L-methionine-dependent methyltransferases"/>
    <property type="match status" value="1"/>
</dbReference>